<protein>
    <recommendedName>
        <fullName evidence="3">DUF937 domain-containing protein</fullName>
    </recommendedName>
</protein>
<evidence type="ECO:0000313" key="2">
    <source>
        <dbReference type="Proteomes" id="UP001144352"/>
    </source>
</evidence>
<gene>
    <name evidence="1" type="ORF">GHYDROH2_07310</name>
</gene>
<comment type="caution">
    <text evidence="1">The sequence shown here is derived from an EMBL/GenBank/DDBJ whole genome shotgun (WGS) entry which is preliminary data.</text>
</comment>
<dbReference type="Proteomes" id="UP001144352">
    <property type="component" value="Unassembled WGS sequence"/>
</dbReference>
<evidence type="ECO:0000313" key="1">
    <source>
        <dbReference type="EMBL" id="GLI37230.1"/>
    </source>
</evidence>
<keyword evidence="2" id="KW-1185">Reference proteome</keyword>
<dbReference type="RefSeq" id="WP_214186760.1">
    <property type="nucleotide sequence ID" value="NZ_BSDS01000001.1"/>
</dbReference>
<dbReference type="EMBL" id="BSDS01000001">
    <property type="protein sequence ID" value="GLI37230.1"/>
    <property type="molecule type" value="Genomic_DNA"/>
</dbReference>
<evidence type="ECO:0008006" key="3">
    <source>
        <dbReference type="Google" id="ProtNLM"/>
    </source>
</evidence>
<dbReference type="InterPro" id="IPR045372">
    <property type="entry name" value="YidB"/>
</dbReference>
<dbReference type="AlphaFoldDB" id="A0A9W6LBT3"/>
<organism evidence="1 2">
    <name type="scientific">Geobacter hydrogenophilus</name>
    <dbReference type="NCBI Taxonomy" id="40983"/>
    <lineage>
        <taxon>Bacteria</taxon>
        <taxon>Pseudomonadati</taxon>
        <taxon>Thermodesulfobacteriota</taxon>
        <taxon>Desulfuromonadia</taxon>
        <taxon>Geobacterales</taxon>
        <taxon>Geobacteraceae</taxon>
        <taxon>Geobacter</taxon>
    </lineage>
</organism>
<dbReference type="InterPro" id="IPR027405">
    <property type="entry name" value="YidB-like"/>
</dbReference>
<accession>A0A9W6LBT3</accession>
<reference evidence="1" key="1">
    <citation type="submission" date="2022-12" db="EMBL/GenBank/DDBJ databases">
        <title>Reference genome sequencing for broad-spectrum identification of bacterial and archaeal isolates by mass spectrometry.</title>
        <authorList>
            <person name="Sekiguchi Y."/>
            <person name="Tourlousse D.M."/>
        </authorList>
    </citation>
    <scope>NUCLEOTIDE SEQUENCE</scope>
    <source>
        <strain evidence="1">H2</strain>
    </source>
</reference>
<dbReference type="Gene3D" id="1.10.10.690">
    <property type="entry name" value="YidB-like"/>
    <property type="match status" value="1"/>
</dbReference>
<dbReference type="Pfam" id="PF20159">
    <property type="entry name" value="YidB"/>
    <property type="match status" value="1"/>
</dbReference>
<sequence>MGLLDELVGKAAGMLGGGQGEGQEGLLGEVMGMLSGGQGEGQEGLLGEVMGMLSGGQGGGLSGLVQNFKDKGLGDIISSWVGTGQNLPINADQIKEGLGSETIQNLAAKVGISPDDLSSKLSELLPGVVDKLTPDGQIPEGGLLEKGLEFLKGKLG</sequence>
<proteinExistence type="predicted"/>
<dbReference type="SUPFAM" id="SSF140804">
    <property type="entry name" value="YidB-like"/>
    <property type="match status" value="1"/>
</dbReference>
<name>A0A9W6LBT3_9BACT</name>